<accession>A0A918DC09</accession>
<dbReference type="AlphaFoldDB" id="A0A918DC09"/>
<name>A0A918DC09_9RHOB</name>
<keyword evidence="3" id="KW-1185">Reference proteome</keyword>
<feature type="region of interest" description="Disordered" evidence="1">
    <location>
        <begin position="35"/>
        <end position="57"/>
    </location>
</feature>
<dbReference type="OrthoDB" id="9887870at2"/>
<evidence type="ECO:0000313" key="3">
    <source>
        <dbReference type="Proteomes" id="UP000598196"/>
    </source>
</evidence>
<sequence length="57" mass="6421">MTFLKTLIARLNKSSVEAGPKAEVEDIFTARLRKMQGRQRQAAQTTPFKSSRQQQAA</sequence>
<reference evidence="2 3" key="1">
    <citation type="journal article" date="2014" name="Int. J. Syst. Evol. Microbiol.">
        <title>Complete genome sequence of Corynebacterium casei LMG S-19264T (=DSM 44701T), isolated from a smear-ripened cheese.</title>
        <authorList>
            <consortium name="US DOE Joint Genome Institute (JGI-PGF)"/>
            <person name="Walter F."/>
            <person name="Albersmeier A."/>
            <person name="Kalinowski J."/>
            <person name="Ruckert C."/>
        </authorList>
    </citation>
    <scope>NUCLEOTIDE SEQUENCE [LARGE SCALE GENOMIC DNA]</scope>
    <source>
        <strain evidence="2 3">CGMCC 1.7029</strain>
    </source>
</reference>
<proteinExistence type="predicted"/>
<comment type="caution">
    <text evidence="2">The sequence shown here is derived from an EMBL/GenBank/DDBJ whole genome shotgun (WGS) entry which is preliminary data.</text>
</comment>
<feature type="compositionally biased region" description="Polar residues" evidence="1">
    <location>
        <begin position="38"/>
        <end position="57"/>
    </location>
</feature>
<dbReference type="Proteomes" id="UP000598196">
    <property type="component" value="Unassembled WGS sequence"/>
</dbReference>
<dbReference type="RefSeq" id="WP_158635518.1">
    <property type="nucleotide sequence ID" value="NZ_BMLP01000001.1"/>
</dbReference>
<evidence type="ECO:0000256" key="1">
    <source>
        <dbReference type="SAM" id="MobiDB-lite"/>
    </source>
</evidence>
<dbReference type="EMBL" id="BMLP01000001">
    <property type="protein sequence ID" value="GGO29824.1"/>
    <property type="molecule type" value="Genomic_DNA"/>
</dbReference>
<evidence type="ECO:0000313" key="2">
    <source>
        <dbReference type="EMBL" id="GGO29824.1"/>
    </source>
</evidence>
<gene>
    <name evidence="2" type="ORF">GCM10010991_14100</name>
</gene>
<protein>
    <submittedName>
        <fullName evidence="2">Uncharacterized protein</fullName>
    </submittedName>
</protein>
<organism evidence="2 3">
    <name type="scientific">Gemmobacter aquaticus</name>
    <dbReference type="NCBI Taxonomy" id="490185"/>
    <lineage>
        <taxon>Bacteria</taxon>
        <taxon>Pseudomonadati</taxon>
        <taxon>Pseudomonadota</taxon>
        <taxon>Alphaproteobacteria</taxon>
        <taxon>Rhodobacterales</taxon>
        <taxon>Paracoccaceae</taxon>
        <taxon>Gemmobacter</taxon>
    </lineage>
</organism>